<dbReference type="EMBL" id="JAPDOB010000002">
    <property type="protein sequence ID" value="MCW3798236.1"/>
    <property type="molecule type" value="Genomic_DNA"/>
</dbReference>
<sequence>MATAAAAVVAKARRDVISHFMQARAVDAASASRWVPDRRVQRRMLARLVRQGVLIETAADAYFLDLPAYDDWKRTLRRRIALLTGSAALIAALAGIFA</sequence>
<comment type="caution">
    <text evidence="2">The sequence shown here is derived from an EMBL/GenBank/DDBJ whole genome shotgun (WGS) entry which is preliminary data.</text>
</comment>
<accession>A0ABT3JHI4</accession>
<keyword evidence="1" id="KW-0472">Membrane</keyword>
<feature type="transmembrane region" description="Helical" evidence="1">
    <location>
        <begin position="80"/>
        <end position="97"/>
    </location>
</feature>
<dbReference type="RefSeq" id="WP_264882980.1">
    <property type="nucleotide sequence ID" value="NZ_JAPDOB010000002.1"/>
</dbReference>
<keyword evidence="1" id="KW-1133">Transmembrane helix</keyword>
<dbReference type="Proteomes" id="UP001526246">
    <property type="component" value="Unassembled WGS sequence"/>
</dbReference>
<reference evidence="2 3" key="1">
    <citation type="submission" date="2022-10" db="EMBL/GenBank/DDBJ databases">
        <title>Sphingomonas sp.</title>
        <authorList>
            <person name="Jin C."/>
        </authorList>
    </citation>
    <scope>NUCLEOTIDE SEQUENCE [LARGE SCALE GENOMIC DNA]</scope>
    <source>
        <strain evidence="2 3">BN140010</strain>
    </source>
</reference>
<keyword evidence="1" id="KW-0812">Transmembrane</keyword>
<gene>
    <name evidence="2" type="ORF">OMW55_10530</name>
</gene>
<name>A0ABT3JHI4_9SPHN</name>
<evidence type="ECO:0000256" key="1">
    <source>
        <dbReference type="SAM" id="Phobius"/>
    </source>
</evidence>
<keyword evidence="3" id="KW-1185">Reference proteome</keyword>
<evidence type="ECO:0000313" key="3">
    <source>
        <dbReference type="Proteomes" id="UP001526246"/>
    </source>
</evidence>
<organism evidence="2 3">
    <name type="scientific">Sphingomonas arvum</name>
    <dbReference type="NCBI Taxonomy" id="2992113"/>
    <lineage>
        <taxon>Bacteria</taxon>
        <taxon>Pseudomonadati</taxon>
        <taxon>Pseudomonadota</taxon>
        <taxon>Alphaproteobacteria</taxon>
        <taxon>Sphingomonadales</taxon>
        <taxon>Sphingomonadaceae</taxon>
        <taxon>Sphingomonas</taxon>
    </lineage>
</organism>
<protein>
    <submittedName>
        <fullName evidence="2">Uncharacterized protein</fullName>
    </submittedName>
</protein>
<evidence type="ECO:0000313" key="2">
    <source>
        <dbReference type="EMBL" id="MCW3798236.1"/>
    </source>
</evidence>
<proteinExistence type="predicted"/>